<dbReference type="GO" id="GO:0032259">
    <property type="term" value="P:methylation"/>
    <property type="evidence" value="ECO:0007669"/>
    <property type="project" value="UniProtKB-KW"/>
</dbReference>
<evidence type="ECO:0000256" key="2">
    <source>
        <dbReference type="ARBA" id="ARBA00022603"/>
    </source>
</evidence>
<dbReference type="InterPro" id="IPR002295">
    <property type="entry name" value="N4/N6-MTase_EcoPI_Mod-like"/>
</dbReference>
<evidence type="ECO:0000256" key="4">
    <source>
        <dbReference type="ARBA" id="ARBA00022691"/>
    </source>
</evidence>
<reference evidence="7" key="1">
    <citation type="submission" date="2016-01" db="EMBL/GenBank/DDBJ databases">
        <authorList>
            <person name="Mitreva M."/>
            <person name="Pepin K.H."/>
            <person name="Mihindukulasuriya K.A."/>
            <person name="Fulton R."/>
            <person name="Fronick C."/>
            <person name="O'Laughlin M."/>
            <person name="Miner T."/>
            <person name="Herter B."/>
            <person name="Rosa B.A."/>
            <person name="Cordes M."/>
            <person name="Tomlinson C."/>
            <person name="Wollam A."/>
            <person name="Palsikar V.B."/>
            <person name="Mardis E.R."/>
            <person name="Wilson R.K."/>
        </authorList>
    </citation>
    <scope>NUCLEOTIDE SEQUENCE [LARGE SCALE GENOMIC DNA]</scope>
    <source>
        <strain evidence="7">CMW8396</strain>
    </source>
</reference>
<dbReference type="GO" id="GO:0003677">
    <property type="term" value="F:DNA binding"/>
    <property type="evidence" value="ECO:0007669"/>
    <property type="project" value="InterPro"/>
</dbReference>
<dbReference type="AlphaFoldDB" id="A0A133NLE8"/>
<dbReference type="Pfam" id="PF01555">
    <property type="entry name" value="N6_N4_Mtase"/>
    <property type="match status" value="1"/>
</dbReference>
<comment type="similarity">
    <text evidence="1">Belongs to the N(4)/N(6)-methyltransferase family.</text>
</comment>
<organism evidence="6 7">
    <name type="scientific">Fusobacterium equinum</name>
    <dbReference type="NCBI Taxonomy" id="134605"/>
    <lineage>
        <taxon>Bacteria</taxon>
        <taxon>Fusobacteriati</taxon>
        <taxon>Fusobacteriota</taxon>
        <taxon>Fusobacteriia</taxon>
        <taxon>Fusobacteriales</taxon>
        <taxon>Fusobacteriaceae</taxon>
        <taxon>Fusobacterium</taxon>
    </lineage>
</organism>
<keyword evidence="3 6" id="KW-0808">Transferase</keyword>
<keyword evidence="4" id="KW-0949">S-adenosyl-L-methionine</keyword>
<evidence type="ECO:0000313" key="7">
    <source>
        <dbReference type="Proteomes" id="UP000070617"/>
    </source>
</evidence>
<dbReference type="InterPro" id="IPR002052">
    <property type="entry name" value="DNA_methylase_N6_adenine_CS"/>
</dbReference>
<comment type="caution">
    <text evidence="6">The sequence shown here is derived from an EMBL/GenBank/DDBJ whole genome shotgun (WGS) entry which is preliminary data.</text>
</comment>
<feature type="domain" description="DNA methylase N-4/N-6" evidence="5">
    <location>
        <begin position="186"/>
        <end position="406"/>
    </location>
</feature>
<name>A0A133NLE8_9FUSO</name>
<dbReference type="STRING" id="134605.HMPREF3206_00070"/>
<dbReference type="Gene3D" id="3.40.50.150">
    <property type="entry name" value="Vaccinia Virus protein VP39"/>
    <property type="match status" value="1"/>
</dbReference>
<dbReference type="PRINTS" id="PR00506">
    <property type="entry name" value="D21N6MTFRASE"/>
</dbReference>
<proteinExistence type="inferred from homology"/>
<dbReference type="InterPro" id="IPR029063">
    <property type="entry name" value="SAM-dependent_MTases_sf"/>
</dbReference>
<dbReference type="Proteomes" id="UP000070617">
    <property type="component" value="Unassembled WGS sequence"/>
</dbReference>
<dbReference type="InterPro" id="IPR015840">
    <property type="entry name" value="DNA_MeTrfase_ParB"/>
</dbReference>
<evidence type="ECO:0000256" key="3">
    <source>
        <dbReference type="ARBA" id="ARBA00022679"/>
    </source>
</evidence>
<evidence type="ECO:0000259" key="5">
    <source>
        <dbReference type="Pfam" id="PF01555"/>
    </source>
</evidence>
<evidence type="ECO:0000256" key="1">
    <source>
        <dbReference type="ARBA" id="ARBA00006594"/>
    </source>
</evidence>
<dbReference type="EMBL" id="LRPX01000002">
    <property type="protein sequence ID" value="KXA17118.1"/>
    <property type="molecule type" value="Genomic_DNA"/>
</dbReference>
<dbReference type="RefSeq" id="WP_005964203.1">
    <property type="nucleotide sequence ID" value="NZ_KQ956508.1"/>
</dbReference>
<dbReference type="PATRIC" id="fig|134605.3.peg.71"/>
<sequence length="436" mass="50760">MEIIKLNIHDIEKDNTNPRKVTEAQKALYRKLISKFGMILPVVIDNNNKSMFDDAKLEVAEELGIQEINCVRVTDLSPEEFQTIRIAEVHALELGEWDYNLLLKELEKLGQEFAELTGFDFEEIKAKIEEELDNLEDIEEIETPEIQGEPYSRRGDIYLLGIHRLMCGDSTNMEDVKTLMNGELANLMVTDPPYNIDYESENGLKIQNDNLSKEEFYQFLLNTYLNAKEILEQGAAFYIFYAETEAINFRAALAQAGLKYSQTLIWEKNGFNLSRQDYNWRHEPCLYGWKLGKAHYFIHDFTQDTVINSIENFKKMTKQELLEFIEKNLNTTPQTVIKENKPLRNDVHPTMKPIHLIARLISNSSKKGWNVLDLFGGSGSTLIAAEQLERRAFLMEFDEKYVDVIVKRYASMGKDNISLIRDEKEYSWEEIQENFR</sequence>
<keyword evidence="2 6" id="KW-0489">Methyltransferase</keyword>
<dbReference type="PIRSF" id="PIRSF036758">
    <property type="entry name" value="Aden_M_ParB"/>
    <property type="match status" value="1"/>
</dbReference>
<keyword evidence="7" id="KW-1185">Reference proteome</keyword>
<gene>
    <name evidence="6" type="ORF">HMPREF3206_00070</name>
</gene>
<dbReference type="SUPFAM" id="SSF53335">
    <property type="entry name" value="S-adenosyl-L-methionine-dependent methyltransferases"/>
    <property type="match status" value="1"/>
</dbReference>
<accession>A0A133NLE8</accession>
<evidence type="ECO:0000313" key="6">
    <source>
        <dbReference type="EMBL" id="KXA17118.1"/>
    </source>
</evidence>
<dbReference type="InterPro" id="IPR002941">
    <property type="entry name" value="DNA_methylase_N4/N6"/>
</dbReference>
<dbReference type="PROSITE" id="PS00092">
    <property type="entry name" value="N6_MTASE"/>
    <property type="match status" value="1"/>
</dbReference>
<protein>
    <submittedName>
        <fullName evidence="6">DNA (Cytosine-5-)-methyltransferase</fullName>
    </submittedName>
</protein>
<dbReference type="GO" id="GO:0008170">
    <property type="term" value="F:N-methyltransferase activity"/>
    <property type="evidence" value="ECO:0007669"/>
    <property type="project" value="InterPro"/>
</dbReference>